<dbReference type="Ensembl" id="ENSATET00000008169.3">
    <property type="protein sequence ID" value="ENSATEP00000008042.2"/>
    <property type="gene ID" value="ENSATEG00000005644.3"/>
</dbReference>
<evidence type="ECO:0000256" key="2">
    <source>
        <dbReference type="SAM" id="MobiDB-lite"/>
    </source>
</evidence>
<sequence length="291" mass="32232">MAASSKSSQTAKNVVIALLALWSIISLIVIVVWATSPDLKPSAQCRAELQDLTEKLEGSRVVWGKHKEALEEKVLEEREKVDLQKTEILLLHGRLNATNASLEECQQENVILKGNISALQDTIEQLRHTQRNLTVELRLREDDIETLQQNLTLAFHQTQSCFSLNAAAESQKSAAESQTKACKTELEYQKKQLQKCRSDSAVAKQTPPPQQKQPQQDKDDNSAASPLTGIPVLTLLVCSALHLITYQLKVDGKQPARLNVIHIYKLTDSAQWMTNSTASTVAQDDGGAWAD</sequence>
<feature type="coiled-coil region" evidence="1">
    <location>
        <begin position="66"/>
        <end position="136"/>
    </location>
</feature>
<feature type="region of interest" description="Disordered" evidence="2">
    <location>
        <begin position="197"/>
        <end position="224"/>
    </location>
</feature>
<reference evidence="4" key="3">
    <citation type="submission" date="2025-09" db="UniProtKB">
        <authorList>
            <consortium name="Ensembl"/>
        </authorList>
    </citation>
    <scope>IDENTIFICATION</scope>
</reference>
<protein>
    <submittedName>
        <fullName evidence="4">Uncharacterized protein</fullName>
    </submittedName>
</protein>
<keyword evidence="1" id="KW-0175">Coiled coil</keyword>
<proteinExistence type="predicted"/>
<dbReference type="Proteomes" id="UP000265040">
    <property type="component" value="Chromosome 4"/>
</dbReference>
<keyword evidence="3" id="KW-0472">Membrane</keyword>
<reference evidence="4" key="2">
    <citation type="submission" date="2025-08" db="UniProtKB">
        <authorList>
            <consortium name="Ensembl"/>
        </authorList>
    </citation>
    <scope>IDENTIFICATION</scope>
</reference>
<name>A0A3Q1HH65_ANATE</name>
<keyword evidence="5" id="KW-1185">Reference proteome</keyword>
<organism evidence="4 5">
    <name type="scientific">Anabas testudineus</name>
    <name type="common">Climbing perch</name>
    <name type="synonym">Anthias testudineus</name>
    <dbReference type="NCBI Taxonomy" id="64144"/>
    <lineage>
        <taxon>Eukaryota</taxon>
        <taxon>Metazoa</taxon>
        <taxon>Chordata</taxon>
        <taxon>Craniata</taxon>
        <taxon>Vertebrata</taxon>
        <taxon>Euteleostomi</taxon>
        <taxon>Actinopterygii</taxon>
        <taxon>Neopterygii</taxon>
        <taxon>Teleostei</taxon>
        <taxon>Neoteleostei</taxon>
        <taxon>Acanthomorphata</taxon>
        <taxon>Anabantaria</taxon>
        <taxon>Anabantiformes</taxon>
        <taxon>Anabantoidei</taxon>
        <taxon>Anabantidae</taxon>
        <taxon>Anabas</taxon>
    </lineage>
</organism>
<evidence type="ECO:0000313" key="5">
    <source>
        <dbReference type="Proteomes" id="UP000265040"/>
    </source>
</evidence>
<keyword evidence="3" id="KW-0812">Transmembrane</keyword>
<dbReference type="GeneTree" id="ENSGT00400000024256"/>
<reference evidence="4" key="1">
    <citation type="submission" date="2021-04" db="EMBL/GenBank/DDBJ databases">
        <authorList>
            <consortium name="Wellcome Sanger Institute Data Sharing"/>
        </authorList>
    </citation>
    <scope>NUCLEOTIDE SEQUENCE [LARGE SCALE GENOMIC DNA]</scope>
</reference>
<evidence type="ECO:0000313" key="4">
    <source>
        <dbReference type="Ensembl" id="ENSATEP00000008042.2"/>
    </source>
</evidence>
<accession>A0A3Q1HH65</accession>
<feature type="transmembrane region" description="Helical" evidence="3">
    <location>
        <begin position="14"/>
        <end position="35"/>
    </location>
</feature>
<keyword evidence="3" id="KW-1133">Transmembrane helix</keyword>
<evidence type="ECO:0000256" key="3">
    <source>
        <dbReference type="SAM" id="Phobius"/>
    </source>
</evidence>
<evidence type="ECO:0000256" key="1">
    <source>
        <dbReference type="SAM" id="Coils"/>
    </source>
</evidence>
<dbReference type="InParanoid" id="A0A3Q1HH65"/>
<dbReference type="AlphaFoldDB" id="A0A3Q1HH65"/>